<dbReference type="RefSeq" id="WP_131574136.1">
    <property type="nucleotide sequence ID" value="NZ_CBCSAJ010000079.1"/>
</dbReference>
<evidence type="ECO:0000256" key="2">
    <source>
        <dbReference type="SAM" id="SignalP"/>
    </source>
</evidence>
<dbReference type="PIRSF" id="PIRSF017082">
    <property type="entry name" value="YflP"/>
    <property type="match status" value="1"/>
</dbReference>
<dbReference type="PANTHER" id="PTHR42928:SF5">
    <property type="entry name" value="BLR1237 PROTEIN"/>
    <property type="match status" value="1"/>
</dbReference>
<protein>
    <submittedName>
        <fullName evidence="3">Bug family tripartite tricarboxylate transporter substrate binding protein</fullName>
    </submittedName>
</protein>
<gene>
    <name evidence="3" type="ORF">ACFQ5P_05725</name>
</gene>
<dbReference type="CDD" id="cd07012">
    <property type="entry name" value="PBP2_Bug_TTT"/>
    <property type="match status" value="1"/>
</dbReference>
<dbReference type="EMBL" id="JBHTOQ010000010">
    <property type="protein sequence ID" value="MFD1480785.1"/>
    <property type="molecule type" value="Genomic_DNA"/>
</dbReference>
<accession>A0ABW4DT00</accession>
<dbReference type="InterPro" id="IPR042100">
    <property type="entry name" value="Bug_dom1"/>
</dbReference>
<feature type="chain" id="PRO_5046322500" evidence="2">
    <location>
        <begin position="28"/>
        <end position="326"/>
    </location>
</feature>
<keyword evidence="4" id="KW-1185">Reference proteome</keyword>
<dbReference type="Pfam" id="PF03401">
    <property type="entry name" value="TctC"/>
    <property type="match status" value="1"/>
</dbReference>
<proteinExistence type="inferred from homology"/>
<dbReference type="PROSITE" id="PS51257">
    <property type="entry name" value="PROKAR_LIPOPROTEIN"/>
    <property type="match status" value="1"/>
</dbReference>
<comment type="similarity">
    <text evidence="1">Belongs to the UPF0065 (bug) family.</text>
</comment>
<evidence type="ECO:0000256" key="1">
    <source>
        <dbReference type="ARBA" id="ARBA00006987"/>
    </source>
</evidence>
<evidence type="ECO:0000313" key="4">
    <source>
        <dbReference type="Proteomes" id="UP001597302"/>
    </source>
</evidence>
<keyword evidence="2" id="KW-0732">Signal</keyword>
<name>A0ABW4DT00_9RHOB</name>
<dbReference type="SUPFAM" id="SSF53850">
    <property type="entry name" value="Periplasmic binding protein-like II"/>
    <property type="match status" value="1"/>
</dbReference>
<dbReference type="Proteomes" id="UP001597302">
    <property type="component" value="Unassembled WGS sequence"/>
</dbReference>
<reference evidence="4" key="1">
    <citation type="journal article" date="2019" name="Int. J. Syst. Evol. Microbiol.">
        <title>The Global Catalogue of Microorganisms (GCM) 10K type strain sequencing project: providing services to taxonomists for standard genome sequencing and annotation.</title>
        <authorList>
            <consortium name="The Broad Institute Genomics Platform"/>
            <consortium name="The Broad Institute Genome Sequencing Center for Infectious Disease"/>
            <person name="Wu L."/>
            <person name="Ma J."/>
        </authorList>
    </citation>
    <scope>NUCLEOTIDE SEQUENCE [LARGE SCALE GENOMIC DNA]</scope>
    <source>
        <strain evidence="4">CCM 8875</strain>
    </source>
</reference>
<evidence type="ECO:0000313" key="3">
    <source>
        <dbReference type="EMBL" id="MFD1480785.1"/>
    </source>
</evidence>
<sequence>MIHRQTRSAAAIATFVAGCALSSGAMAQEWPTGPVHIFVGFPAGSSPDTIARLVAEPLAEALGQPVIVENRPGAGGVIAVKQMLARGGDSFGININGPLTTAQRLIPDLGYDPATDIAPVGLIATSPLVLAVGADFPADDLASFIEAARAEPEAISYGSVGEGSGAHLTVELFADAAGVQLFHIPFQSYAEVTTSILGGEIDSGFMAPSAALPQVEAGSMKMLGVTSVEPFAQVPDVPVMAGAAGLPDDFRAELWNAFIAPTDTDPAIIERLNVELNQILADEGVRDRLLAMGWQAEPGTPADLSQRIEDDTALWGGVIDAVQTAN</sequence>
<organism evidence="3 4">
    <name type="scientific">Paracoccus nototheniae</name>
    <dbReference type="NCBI Taxonomy" id="2489002"/>
    <lineage>
        <taxon>Bacteria</taxon>
        <taxon>Pseudomonadati</taxon>
        <taxon>Pseudomonadota</taxon>
        <taxon>Alphaproteobacteria</taxon>
        <taxon>Rhodobacterales</taxon>
        <taxon>Paracoccaceae</taxon>
        <taxon>Paracoccus</taxon>
    </lineage>
</organism>
<comment type="caution">
    <text evidence="3">The sequence shown here is derived from an EMBL/GenBank/DDBJ whole genome shotgun (WGS) entry which is preliminary data.</text>
</comment>
<dbReference type="Gene3D" id="3.40.190.10">
    <property type="entry name" value="Periplasmic binding protein-like II"/>
    <property type="match status" value="1"/>
</dbReference>
<dbReference type="InterPro" id="IPR005064">
    <property type="entry name" value="BUG"/>
</dbReference>
<dbReference type="PANTHER" id="PTHR42928">
    <property type="entry name" value="TRICARBOXYLATE-BINDING PROTEIN"/>
    <property type="match status" value="1"/>
</dbReference>
<dbReference type="Gene3D" id="3.40.190.150">
    <property type="entry name" value="Bordetella uptake gene, domain 1"/>
    <property type="match status" value="1"/>
</dbReference>
<feature type="signal peptide" evidence="2">
    <location>
        <begin position="1"/>
        <end position="27"/>
    </location>
</feature>